<dbReference type="Pfam" id="PF00034">
    <property type="entry name" value="Cytochrom_C"/>
    <property type="match status" value="1"/>
</dbReference>
<dbReference type="GO" id="GO:0046872">
    <property type="term" value="F:metal ion binding"/>
    <property type="evidence" value="ECO:0007669"/>
    <property type="project" value="UniProtKB-KW"/>
</dbReference>
<dbReference type="SUPFAM" id="SSF46626">
    <property type="entry name" value="Cytochrome c"/>
    <property type="match status" value="1"/>
</dbReference>
<evidence type="ECO:0000259" key="6">
    <source>
        <dbReference type="PROSITE" id="PS51007"/>
    </source>
</evidence>
<evidence type="ECO:0000256" key="5">
    <source>
        <dbReference type="SAM" id="Phobius"/>
    </source>
</evidence>
<accession>A0AAE3R098</accession>
<dbReference type="AlphaFoldDB" id="A0AAE3R098"/>
<evidence type="ECO:0000313" key="7">
    <source>
        <dbReference type="EMBL" id="MDJ1501306.1"/>
    </source>
</evidence>
<keyword evidence="5" id="KW-0812">Transmembrane</keyword>
<keyword evidence="1 4" id="KW-0349">Heme</keyword>
<evidence type="ECO:0000256" key="4">
    <source>
        <dbReference type="PROSITE-ProRule" id="PRU00433"/>
    </source>
</evidence>
<keyword evidence="5" id="KW-0472">Membrane</keyword>
<protein>
    <submittedName>
        <fullName evidence="7">Cytochrome c</fullName>
    </submittedName>
</protein>
<proteinExistence type="predicted"/>
<evidence type="ECO:0000256" key="2">
    <source>
        <dbReference type="ARBA" id="ARBA00022723"/>
    </source>
</evidence>
<feature type="domain" description="Cytochrome c" evidence="6">
    <location>
        <begin position="62"/>
        <end position="156"/>
    </location>
</feature>
<dbReference type="GO" id="GO:0009055">
    <property type="term" value="F:electron transfer activity"/>
    <property type="evidence" value="ECO:0007669"/>
    <property type="project" value="InterPro"/>
</dbReference>
<keyword evidence="8" id="KW-1185">Reference proteome</keyword>
<evidence type="ECO:0000256" key="1">
    <source>
        <dbReference type="ARBA" id="ARBA00022617"/>
    </source>
</evidence>
<evidence type="ECO:0000256" key="3">
    <source>
        <dbReference type="ARBA" id="ARBA00023004"/>
    </source>
</evidence>
<dbReference type="Proteomes" id="UP001232063">
    <property type="component" value="Unassembled WGS sequence"/>
</dbReference>
<reference evidence="7" key="1">
    <citation type="submission" date="2023-05" db="EMBL/GenBank/DDBJ databases">
        <authorList>
            <person name="Zhang X."/>
        </authorList>
    </citation>
    <scope>NUCLEOTIDE SEQUENCE</scope>
    <source>
        <strain evidence="7">BD1B2-1</strain>
    </source>
</reference>
<dbReference type="GO" id="GO:0020037">
    <property type="term" value="F:heme binding"/>
    <property type="evidence" value="ECO:0007669"/>
    <property type="project" value="InterPro"/>
</dbReference>
<gene>
    <name evidence="7" type="ORF">QNI22_11645</name>
</gene>
<keyword evidence="5" id="KW-1133">Transmembrane helix</keyword>
<dbReference type="Gene3D" id="1.10.760.10">
    <property type="entry name" value="Cytochrome c-like domain"/>
    <property type="match status" value="1"/>
</dbReference>
<sequence>MEETIKRLQIALGVLLIALLVVFITGAALIISYKPEAPVAAKPAPGTSGTETTAPAPAALDAVAQKGESLFKNNCAACHSAGDDVVVGPGLKGISKRAPSKDWLYKWIHNSSAVVASGDAYGNQIFNKFNKIPMQSFPDLANEDIDAILKYLDAQGG</sequence>
<dbReference type="InterPro" id="IPR036909">
    <property type="entry name" value="Cyt_c-like_dom_sf"/>
</dbReference>
<dbReference type="InterPro" id="IPR009056">
    <property type="entry name" value="Cyt_c-like_dom"/>
</dbReference>
<dbReference type="RefSeq" id="WP_314510799.1">
    <property type="nucleotide sequence ID" value="NZ_JASJOU010000003.1"/>
</dbReference>
<keyword evidence="3 4" id="KW-0408">Iron</keyword>
<dbReference type="PROSITE" id="PS51007">
    <property type="entry name" value="CYTC"/>
    <property type="match status" value="1"/>
</dbReference>
<name>A0AAE3R098_9BACT</name>
<keyword evidence="2 4" id="KW-0479">Metal-binding</keyword>
<feature type="transmembrane region" description="Helical" evidence="5">
    <location>
        <begin position="12"/>
        <end position="33"/>
    </location>
</feature>
<organism evidence="7 8">
    <name type="scientific">Xanthocytophaga agilis</name>
    <dbReference type="NCBI Taxonomy" id="3048010"/>
    <lineage>
        <taxon>Bacteria</taxon>
        <taxon>Pseudomonadati</taxon>
        <taxon>Bacteroidota</taxon>
        <taxon>Cytophagia</taxon>
        <taxon>Cytophagales</taxon>
        <taxon>Rhodocytophagaceae</taxon>
        <taxon>Xanthocytophaga</taxon>
    </lineage>
</organism>
<evidence type="ECO:0000313" key="8">
    <source>
        <dbReference type="Proteomes" id="UP001232063"/>
    </source>
</evidence>
<comment type="caution">
    <text evidence="7">The sequence shown here is derived from an EMBL/GenBank/DDBJ whole genome shotgun (WGS) entry which is preliminary data.</text>
</comment>
<dbReference type="EMBL" id="JASJOU010000003">
    <property type="protein sequence ID" value="MDJ1501306.1"/>
    <property type="molecule type" value="Genomic_DNA"/>
</dbReference>